<dbReference type="OrthoDB" id="2806980at2"/>
<dbReference type="InterPro" id="IPR013320">
    <property type="entry name" value="ConA-like_dom_sf"/>
</dbReference>
<dbReference type="AlphaFoldDB" id="A0A5C5ZES7"/>
<evidence type="ECO:0000259" key="2">
    <source>
        <dbReference type="Pfam" id="PF07589"/>
    </source>
</evidence>
<dbReference type="EMBL" id="SJPO01000001">
    <property type="protein sequence ID" value="TWT85640.1"/>
    <property type="molecule type" value="Genomic_DNA"/>
</dbReference>
<evidence type="ECO:0000256" key="1">
    <source>
        <dbReference type="SAM" id="SignalP"/>
    </source>
</evidence>
<dbReference type="NCBIfam" id="TIGR02595">
    <property type="entry name" value="PEP_CTERM"/>
    <property type="match status" value="1"/>
</dbReference>
<evidence type="ECO:0000313" key="4">
    <source>
        <dbReference type="Proteomes" id="UP000318478"/>
    </source>
</evidence>
<dbReference type="SUPFAM" id="SSF49899">
    <property type="entry name" value="Concanavalin A-like lectins/glucanases"/>
    <property type="match status" value="1"/>
</dbReference>
<dbReference type="Gene3D" id="1.10.1330.10">
    <property type="entry name" value="Dockerin domain"/>
    <property type="match status" value="1"/>
</dbReference>
<feature type="signal peptide" evidence="1">
    <location>
        <begin position="1"/>
        <end position="25"/>
    </location>
</feature>
<feature type="chain" id="PRO_5023046977" description="Ice-binding protein C-terminal domain-containing protein" evidence="1">
    <location>
        <begin position="26"/>
        <end position="378"/>
    </location>
</feature>
<keyword evidence="1" id="KW-0732">Signal</keyword>
<dbReference type="InterPro" id="IPR036439">
    <property type="entry name" value="Dockerin_dom_sf"/>
</dbReference>
<accession>A0A5C5ZES7</accession>
<dbReference type="Proteomes" id="UP000318478">
    <property type="component" value="Unassembled WGS sequence"/>
</dbReference>
<protein>
    <recommendedName>
        <fullName evidence="2">Ice-binding protein C-terminal domain-containing protein</fullName>
    </recommendedName>
</protein>
<dbReference type="InterPro" id="IPR018247">
    <property type="entry name" value="EF_Hand_1_Ca_BS"/>
</dbReference>
<name>A0A5C5ZES7_9BACT</name>
<dbReference type="InterPro" id="IPR013424">
    <property type="entry name" value="Ice-binding_C"/>
</dbReference>
<dbReference type="GO" id="GO:0000272">
    <property type="term" value="P:polysaccharide catabolic process"/>
    <property type="evidence" value="ECO:0007669"/>
    <property type="project" value="InterPro"/>
</dbReference>
<dbReference type="SUPFAM" id="SSF63446">
    <property type="entry name" value="Type I dockerin domain"/>
    <property type="match status" value="1"/>
</dbReference>
<gene>
    <name evidence="3" type="ORF">Pla123a_04470</name>
</gene>
<reference evidence="3 4" key="1">
    <citation type="submission" date="2019-02" db="EMBL/GenBank/DDBJ databases">
        <title>Deep-cultivation of Planctomycetes and their phenomic and genomic characterization uncovers novel biology.</title>
        <authorList>
            <person name="Wiegand S."/>
            <person name="Jogler M."/>
            <person name="Boedeker C."/>
            <person name="Pinto D."/>
            <person name="Vollmers J."/>
            <person name="Rivas-Marin E."/>
            <person name="Kohn T."/>
            <person name="Peeters S.H."/>
            <person name="Heuer A."/>
            <person name="Rast P."/>
            <person name="Oberbeckmann S."/>
            <person name="Bunk B."/>
            <person name="Jeske O."/>
            <person name="Meyerdierks A."/>
            <person name="Storesund J.E."/>
            <person name="Kallscheuer N."/>
            <person name="Luecker S."/>
            <person name="Lage O.M."/>
            <person name="Pohl T."/>
            <person name="Merkel B.J."/>
            <person name="Hornburger P."/>
            <person name="Mueller R.-W."/>
            <person name="Bruemmer F."/>
            <person name="Labrenz M."/>
            <person name="Spormann A.M."/>
            <person name="Op Den Camp H."/>
            <person name="Overmann J."/>
            <person name="Amann R."/>
            <person name="Jetten M.S.M."/>
            <person name="Mascher T."/>
            <person name="Medema M.H."/>
            <person name="Devos D.P."/>
            <person name="Kaster A.-K."/>
            <person name="Ovreas L."/>
            <person name="Rohde M."/>
            <person name="Galperin M.Y."/>
            <person name="Jogler C."/>
        </authorList>
    </citation>
    <scope>NUCLEOTIDE SEQUENCE [LARGE SCALE GENOMIC DNA]</scope>
    <source>
        <strain evidence="3 4">Pla123a</strain>
    </source>
</reference>
<dbReference type="RefSeq" id="WP_146583893.1">
    <property type="nucleotide sequence ID" value="NZ_SJPO01000001.1"/>
</dbReference>
<dbReference type="Pfam" id="PF07589">
    <property type="entry name" value="PEP-CTERM"/>
    <property type="match status" value="1"/>
</dbReference>
<feature type="domain" description="Ice-binding protein C-terminal" evidence="2">
    <location>
        <begin position="354"/>
        <end position="377"/>
    </location>
</feature>
<evidence type="ECO:0000313" key="3">
    <source>
        <dbReference type="EMBL" id="TWT85640.1"/>
    </source>
</evidence>
<dbReference type="PROSITE" id="PS00018">
    <property type="entry name" value="EF_HAND_1"/>
    <property type="match status" value="1"/>
</dbReference>
<dbReference type="Gene3D" id="2.60.120.200">
    <property type="match status" value="1"/>
</dbReference>
<organism evidence="3 4">
    <name type="scientific">Posidoniimonas polymericola</name>
    <dbReference type="NCBI Taxonomy" id="2528002"/>
    <lineage>
        <taxon>Bacteria</taxon>
        <taxon>Pseudomonadati</taxon>
        <taxon>Planctomycetota</taxon>
        <taxon>Planctomycetia</taxon>
        <taxon>Pirellulales</taxon>
        <taxon>Lacipirellulaceae</taxon>
        <taxon>Posidoniimonas</taxon>
    </lineage>
</organism>
<sequence precursor="true">MKTTWKLSTLAAGVCCLLTASAALADYEAAVLALNPSHYWRLNETTEGTAADLIGAQDGTHQGVFGEGFGMVGAEGPPAAGLGEGNLAFAANDFSSVGIGPGSAMAASTMTVSGWFLERGSQGGDRFWTNNQSDPNTSFQIFFGGGSGDVAANLGIGLNPAVNGFPSSGLPSGSGVGNFHIPESTVNVKDGEWHHIVASRNGNNIEDVIVVIDGVDYGVDTWRDSTDTWGTTGSDAQIATRTPPDGGPSLQAINGSVDEIAVWLDRQLTVEESIALYQAAIGVTPGLVGDTNDDGVVNTLDIDPFVLALTDPASYDATYPGIRLERADINTDEVVNTLDIDPFVTILTGTASIAAPEPATLGLAGLAIAGVLGVRRRR</sequence>
<keyword evidence="4" id="KW-1185">Reference proteome</keyword>
<comment type="caution">
    <text evidence="3">The sequence shown here is derived from an EMBL/GenBank/DDBJ whole genome shotgun (WGS) entry which is preliminary data.</text>
</comment>
<proteinExistence type="predicted"/>